<feature type="region of interest" description="Disordered" evidence="1">
    <location>
        <begin position="207"/>
        <end position="228"/>
    </location>
</feature>
<evidence type="ECO:0000313" key="3">
    <source>
        <dbReference type="Proteomes" id="UP000030665"/>
    </source>
</evidence>
<feature type="compositionally biased region" description="Polar residues" evidence="1">
    <location>
        <begin position="1"/>
        <end position="16"/>
    </location>
</feature>
<dbReference type="STRING" id="36087.A0A077YXK2"/>
<dbReference type="Proteomes" id="UP000030665">
    <property type="component" value="Unassembled WGS sequence"/>
</dbReference>
<protein>
    <submittedName>
        <fullName evidence="2">Uncharacterized protein</fullName>
    </submittedName>
</protein>
<sequence>MNGSSVGQAESQNQDESIVERSYGDEVCATKAERSNQARLRSMEARNIAWRRKHELVQEAAKKVPRKSKEIVLDERKSDEDDYRNGGLALFDDDSQEADVSWPDRDISEAKTRMLLQQGKIGSDPRFRMNDLFLADFIQDKENEDFPLDDETDETKRQLSIAEKIVGFVEPSRSKADKTLNSASARKSRSAKTFPIGVRYDPENPSHQRFELHPSPSTSHVNGAKSRRDSYAPVVSSSIREQTVAPVATQVILDPEFSERLKASEWDDGLTEEFSLLAAFGRTEVQQASNEGQVALEEVDTRLNAAHLEAMGTEPRNKATSVGDSVPKENFKSAAPKKEENMKRFRHQESIDSLRKSWANEQLTFRTHSYMETAIASESKKFAMETAVEKPQSVMATALHDPNLKTNKWAMSTAAERSAMVTAAEGGGMVTAAETGMMTAAEGGMTTATQRGMFTAAEPKHMRTAIVESKSKTPESGTTEDTTEDVSLESDPKVWNV</sequence>
<accession>A0A077YXK2</accession>
<proteinExistence type="predicted"/>
<feature type="region of interest" description="Disordered" evidence="1">
    <location>
        <begin position="1"/>
        <end position="27"/>
    </location>
</feature>
<organism evidence="2 3">
    <name type="scientific">Trichuris trichiura</name>
    <name type="common">Whipworm</name>
    <name type="synonym">Trichocephalus trichiurus</name>
    <dbReference type="NCBI Taxonomy" id="36087"/>
    <lineage>
        <taxon>Eukaryota</taxon>
        <taxon>Metazoa</taxon>
        <taxon>Ecdysozoa</taxon>
        <taxon>Nematoda</taxon>
        <taxon>Enoplea</taxon>
        <taxon>Dorylaimia</taxon>
        <taxon>Trichinellida</taxon>
        <taxon>Trichuridae</taxon>
        <taxon>Trichuris</taxon>
    </lineage>
</organism>
<dbReference type="EMBL" id="HG805825">
    <property type="protein sequence ID" value="CDW52514.1"/>
    <property type="molecule type" value="Genomic_DNA"/>
</dbReference>
<reference evidence="2" key="1">
    <citation type="submission" date="2014-01" db="EMBL/GenBank/DDBJ databases">
        <authorList>
            <person name="Aslett M."/>
        </authorList>
    </citation>
    <scope>NUCLEOTIDE SEQUENCE</scope>
</reference>
<name>A0A077YXK2_TRITR</name>
<evidence type="ECO:0000313" key="2">
    <source>
        <dbReference type="EMBL" id="CDW52514.1"/>
    </source>
</evidence>
<dbReference type="OrthoDB" id="5916520at2759"/>
<feature type="region of interest" description="Disordered" evidence="1">
    <location>
        <begin position="61"/>
        <end position="100"/>
    </location>
</feature>
<keyword evidence="3" id="KW-1185">Reference proteome</keyword>
<gene>
    <name evidence="2" type="ORF">TTRE_0000077601</name>
</gene>
<feature type="compositionally biased region" description="Basic and acidic residues" evidence="1">
    <location>
        <begin position="61"/>
        <end position="79"/>
    </location>
</feature>
<reference evidence="2" key="2">
    <citation type="submission" date="2014-03" db="EMBL/GenBank/DDBJ databases">
        <title>The whipworm genome and dual-species transcriptomics of an intimate host-pathogen interaction.</title>
        <authorList>
            <person name="Foth B.J."/>
            <person name="Tsai I.J."/>
            <person name="Reid A.J."/>
            <person name="Bancroft A.J."/>
            <person name="Nichol S."/>
            <person name="Tracey A."/>
            <person name="Holroyd N."/>
            <person name="Cotton J.A."/>
            <person name="Stanley E.J."/>
            <person name="Zarowiecki M."/>
            <person name="Liu J.Z."/>
            <person name="Huckvale T."/>
            <person name="Cooper P.J."/>
            <person name="Grencis R.K."/>
            <person name="Berriman M."/>
        </authorList>
    </citation>
    <scope>NUCLEOTIDE SEQUENCE [LARGE SCALE GENOMIC DNA]</scope>
</reference>
<dbReference type="AlphaFoldDB" id="A0A077YXK2"/>
<evidence type="ECO:0000256" key="1">
    <source>
        <dbReference type="SAM" id="MobiDB-lite"/>
    </source>
</evidence>
<feature type="region of interest" description="Disordered" evidence="1">
    <location>
        <begin position="465"/>
        <end position="497"/>
    </location>
</feature>